<dbReference type="PANTHER" id="PTHR41729:SF1">
    <property type="entry name" value="GLUTAMYL-TRNA SYNTHETASE"/>
    <property type="match status" value="1"/>
</dbReference>
<name>A0A7X2ZX65_9FLAO</name>
<reference evidence="1 2" key="1">
    <citation type="journal article" date="2019" name="Mar. Drugs">
        <title>Comparative Genomics and CAZyme Genome Repertoires of Marine Zobellia amurskyensis KMM 3526(T) and Zobellia laminariae KMM 3676(T).</title>
        <authorList>
            <person name="Chernysheva N."/>
            <person name="Bystritskaya E."/>
            <person name="Stenkova A."/>
            <person name="Golovkin I."/>
            <person name="Nedashkovskaya O."/>
            <person name="Isaeva M."/>
        </authorList>
    </citation>
    <scope>NUCLEOTIDE SEQUENCE [LARGE SCALE GENOMIC DNA]</scope>
    <source>
        <strain evidence="1 2">KMM 3526</strain>
    </source>
</reference>
<dbReference type="InterPro" id="IPR025255">
    <property type="entry name" value="DUF4202"/>
</dbReference>
<dbReference type="RefSeq" id="WP_155601143.1">
    <property type="nucleotide sequence ID" value="NZ_RCNR01000061.1"/>
</dbReference>
<dbReference type="AlphaFoldDB" id="A0A7X2ZX65"/>
<comment type="caution">
    <text evidence="1">The sequence shown here is derived from an EMBL/GenBank/DDBJ whole genome shotgun (WGS) entry which is preliminary data.</text>
</comment>
<dbReference type="OrthoDB" id="9799165at2"/>
<dbReference type="PANTHER" id="PTHR41729">
    <property type="entry name" value="GLUTAMYL-TRNA SYNTHETASE"/>
    <property type="match status" value="1"/>
</dbReference>
<gene>
    <name evidence="1" type="ORF">D9O36_19295</name>
</gene>
<keyword evidence="2" id="KW-1185">Reference proteome</keyword>
<dbReference type="Proteomes" id="UP000540519">
    <property type="component" value="Unassembled WGS sequence"/>
</dbReference>
<organism evidence="1 2">
    <name type="scientific">Zobellia amurskyensis</name>
    <dbReference type="NCBI Taxonomy" id="248905"/>
    <lineage>
        <taxon>Bacteria</taxon>
        <taxon>Pseudomonadati</taxon>
        <taxon>Bacteroidota</taxon>
        <taxon>Flavobacteriia</taxon>
        <taxon>Flavobacteriales</taxon>
        <taxon>Flavobacteriaceae</taxon>
        <taxon>Zobellia</taxon>
    </lineage>
</organism>
<dbReference type="EMBL" id="RCNR01000061">
    <property type="protein sequence ID" value="MUH38004.1"/>
    <property type="molecule type" value="Genomic_DNA"/>
</dbReference>
<proteinExistence type="predicted"/>
<evidence type="ECO:0000313" key="1">
    <source>
        <dbReference type="EMBL" id="MUH38004.1"/>
    </source>
</evidence>
<evidence type="ECO:0000313" key="2">
    <source>
        <dbReference type="Proteomes" id="UP000540519"/>
    </source>
</evidence>
<protein>
    <submittedName>
        <fullName evidence="1">DUF4202 domain-containing protein</fullName>
    </submittedName>
</protein>
<sequence length="197" mass="22834">MAVSDKLQQAFSLFDKANEQDPHTEITPSGKTYPKELLYALRMTEKLSDFAPKASEALQLTARCQHICRWEIPRESYEMNRTGYLKWRQDLKKFHAQKASEILEEVGYEKETIEKVAFLLEKKQLKKNEDTQTLEDVICLVFLEHYFEPFASEHEDAKVIDILQKTWRKMSEEGHKAALKLPLSKNSLDLVSKAIAG</sequence>
<dbReference type="Pfam" id="PF13875">
    <property type="entry name" value="DUF4202"/>
    <property type="match status" value="1"/>
</dbReference>
<accession>A0A7X2ZX65</accession>